<dbReference type="InterPro" id="IPR037185">
    <property type="entry name" value="EmrE-like"/>
</dbReference>
<proteinExistence type="predicted"/>
<feature type="transmembrane region" description="Helical" evidence="7">
    <location>
        <begin position="358"/>
        <end position="377"/>
    </location>
</feature>
<keyword evidence="4 7" id="KW-1133">Transmembrane helix</keyword>
<evidence type="ECO:0000313" key="9">
    <source>
        <dbReference type="EMBL" id="CAJ1959701.1"/>
    </source>
</evidence>
<accession>A0AAD2G1G3</accession>
<dbReference type="SUPFAM" id="SSF103481">
    <property type="entry name" value="Multidrug resistance efflux transporter EmrE"/>
    <property type="match status" value="2"/>
</dbReference>
<evidence type="ECO:0000256" key="2">
    <source>
        <dbReference type="ARBA" id="ARBA00022475"/>
    </source>
</evidence>
<feature type="transmembrane region" description="Helical" evidence="7">
    <location>
        <begin position="326"/>
        <end position="346"/>
    </location>
</feature>
<evidence type="ECO:0000256" key="6">
    <source>
        <dbReference type="SAM" id="MobiDB-lite"/>
    </source>
</evidence>
<reference evidence="9" key="1">
    <citation type="submission" date="2023-08" db="EMBL/GenBank/DDBJ databases">
        <authorList>
            <person name="Audoor S."/>
            <person name="Bilcke G."/>
        </authorList>
    </citation>
    <scope>NUCLEOTIDE SEQUENCE</scope>
</reference>
<dbReference type="InterPro" id="IPR051258">
    <property type="entry name" value="Diverse_Substrate_Transporter"/>
</dbReference>
<feature type="transmembrane region" description="Helical" evidence="7">
    <location>
        <begin position="223"/>
        <end position="241"/>
    </location>
</feature>
<gene>
    <name evidence="9" type="ORF">CYCCA115_LOCUS18120</name>
</gene>
<sequence>MPSSSSSSSSSQVKGKHTLTRKRSKSINFQGTNEKTPLMPLAVKSGGGTTSFDDNIDYDDDDSATTKLVAKGRAILCLVAFLYGTLNVSLRLIYQLDSPPTAAALSSTRGWLASVCFVPLLLWKQPTAGTSSTTTTTTTTTTSSDSSVMSGSADSEGSSSKSTSSPIWMAGLELGLWNFLAQGLINVGLLSVGSARASFLTQTSVIMTPLLSIAAGQTVSKSVWVGCSLALGGLTILSGGGGGGMDSASSSSALLAFSSGDILILTGAFSWSLYLFRLSKIAPQFDEINLQAIKTTVLAMFYTIWLGVSLWQNPEGTTWAWATNGVAWLALIYSAVAPGTVADILQQQGQKEVSASEANVILSLEPVFAALCAWLLLGETMSGLESVGGGLILLAALVATR</sequence>
<feature type="transmembrane region" description="Helical" evidence="7">
    <location>
        <begin position="74"/>
        <end position="94"/>
    </location>
</feature>
<dbReference type="Pfam" id="PF00892">
    <property type="entry name" value="EamA"/>
    <property type="match status" value="1"/>
</dbReference>
<dbReference type="InterPro" id="IPR000620">
    <property type="entry name" value="EamA_dom"/>
</dbReference>
<feature type="region of interest" description="Disordered" evidence="6">
    <location>
        <begin position="128"/>
        <end position="163"/>
    </location>
</feature>
<evidence type="ECO:0000256" key="3">
    <source>
        <dbReference type="ARBA" id="ARBA00022692"/>
    </source>
</evidence>
<keyword evidence="2" id="KW-1003">Cell membrane</keyword>
<feature type="region of interest" description="Disordered" evidence="6">
    <location>
        <begin position="1"/>
        <end position="33"/>
    </location>
</feature>
<comment type="caution">
    <text evidence="9">The sequence shown here is derived from an EMBL/GenBank/DDBJ whole genome shotgun (WGS) entry which is preliminary data.</text>
</comment>
<dbReference type="EMBL" id="CAKOGP040002014">
    <property type="protein sequence ID" value="CAJ1959701.1"/>
    <property type="molecule type" value="Genomic_DNA"/>
</dbReference>
<evidence type="ECO:0000256" key="7">
    <source>
        <dbReference type="SAM" id="Phobius"/>
    </source>
</evidence>
<name>A0AAD2G1G3_9STRA</name>
<organism evidence="9 10">
    <name type="scientific">Cylindrotheca closterium</name>
    <dbReference type="NCBI Taxonomy" id="2856"/>
    <lineage>
        <taxon>Eukaryota</taxon>
        <taxon>Sar</taxon>
        <taxon>Stramenopiles</taxon>
        <taxon>Ochrophyta</taxon>
        <taxon>Bacillariophyta</taxon>
        <taxon>Bacillariophyceae</taxon>
        <taxon>Bacillariophycidae</taxon>
        <taxon>Bacillariales</taxon>
        <taxon>Bacillariaceae</taxon>
        <taxon>Cylindrotheca</taxon>
    </lineage>
</organism>
<protein>
    <recommendedName>
        <fullName evidence="8">EamA domain-containing protein</fullName>
    </recommendedName>
</protein>
<keyword evidence="10" id="KW-1185">Reference proteome</keyword>
<feature type="transmembrane region" description="Helical" evidence="7">
    <location>
        <begin position="383"/>
        <end position="400"/>
    </location>
</feature>
<keyword evidence="5 7" id="KW-0472">Membrane</keyword>
<dbReference type="PANTHER" id="PTHR42920">
    <property type="entry name" value="OS03G0707200 PROTEIN-RELATED"/>
    <property type="match status" value="1"/>
</dbReference>
<evidence type="ECO:0000256" key="5">
    <source>
        <dbReference type="ARBA" id="ARBA00023136"/>
    </source>
</evidence>
<dbReference type="PANTHER" id="PTHR42920:SF5">
    <property type="entry name" value="EAMA DOMAIN-CONTAINING PROTEIN"/>
    <property type="match status" value="1"/>
</dbReference>
<feature type="transmembrane region" description="Helical" evidence="7">
    <location>
        <begin position="288"/>
        <end position="306"/>
    </location>
</feature>
<dbReference type="Proteomes" id="UP001295423">
    <property type="component" value="Unassembled WGS sequence"/>
</dbReference>
<evidence type="ECO:0000256" key="4">
    <source>
        <dbReference type="ARBA" id="ARBA00022989"/>
    </source>
</evidence>
<comment type="subcellular location">
    <subcellularLocation>
        <location evidence="1">Cell membrane</location>
        <topology evidence="1">Multi-pass membrane protein</topology>
    </subcellularLocation>
</comment>
<feature type="transmembrane region" description="Helical" evidence="7">
    <location>
        <begin position="253"/>
        <end position="276"/>
    </location>
</feature>
<feature type="compositionally biased region" description="Low complexity" evidence="6">
    <location>
        <begin position="1"/>
        <end position="11"/>
    </location>
</feature>
<evidence type="ECO:0000313" key="10">
    <source>
        <dbReference type="Proteomes" id="UP001295423"/>
    </source>
</evidence>
<feature type="compositionally biased region" description="Basic residues" evidence="6">
    <location>
        <begin position="14"/>
        <end position="25"/>
    </location>
</feature>
<evidence type="ECO:0000256" key="1">
    <source>
        <dbReference type="ARBA" id="ARBA00004651"/>
    </source>
</evidence>
<dbReference type="GO" id="GO:0005886">
    <property type="term" value="C:plasma membrane"/>
    <property type="evidence" value="ECO:0007669"/>
    <property type="project" value="UniProtKB-SubCell"/>
</dbReference>
<keyword evidence="3 7" id="KW-0812">Transmembrane</keyword>
<dbReference type="AlphaFoldDB" id="A0AAD2G1G3"/>
<feature type="domain" description="EamA" evidence="8">
    <location>
        <begin position="259"/>
        <end position="399"/>
    </location>
</feature>
<evidence type="ECO:0000259" key="8">
    <source>
        <dbReference type="Pfam" id="PF00892"/>
    </source>
</evidence>